<feature type="region of interest" description="Disordered" evidence="1">
    <location>
        <begin position="104"/>
        <end position="134"/>
    </location>
</feature>
<dbReference type="EMBL" id="FOKW01000008">
    <property type="protein sequence ID" value="SFC45239.1"/>
    <property type="molecule type" value="Genomic_DNA"/>
</dbReference>
<dbReference type="RefSeq" id="WP_089789039.1">
    <property type="nucleotide sequence ID" value="NZ_FOKW01000008.1"/>
</dbReference>
<name>A0A1I1J9F5_NATHA</name>
<feature type="compositionally biased region" description="Polar residues" evidence="1">
    <location>
        <begin position="12"/>
        <end position="22"/>
    </location>
</feature>
<keyword evidence="3" id="KW-1185">Reference proteome</keyword>
<feature type="compositionally biased region" description="Basic and acidic residues" evidence="1">
    <location>
        <begin position="104"/>
        <end position="126"/>
    </location>
</feature>
<protein>
    <submittedName>
        <fullName evidence="2">Uncharacterized protein</fullName>
    </submittedName>
</protein>
<dbReference type="Proteomes" id="UP000199161">
    <property type="component" value="Unassembled WGS sequence"/>
</dbReference>
<organism evidence="2 3">
    <name type="scientific">Natronobacterium haloterrestre</name>
    <name type="common">Halobiforma haloterrestris</name>
    <dbReference type="NCBI Taxonomy" id="148448"/>
    <lineage>
        <taxon>Archaea</taxon>
        <taxon>Methanobacteriati</taxon>
        <taxon>Methanobacteriota</taxon>
        <taxon>Stenosarchaea group</taxon>
        <taxon>Halobacteria</taxon>
        <taxon>Halobacteriales</taxon>
        <taxon>Natrialbaceae</taxon>
        <taxon>Natronobacterium</taxon>
    </lineage>
</organism>
<dbReference type="OrthoDB" id="157517at2157"/>
<sequence>MSPSGDPPAVESSYTELPTTSSADADGETDGEADGDTDSNSVDGPTGVRPSERPAVEVAHDTCAACGTTIGPTDYRLSWQFSDGPASVERHYCSESCFPDLDLEHEHEHEREHENQRTDRTDEGNRPQDWSYCR</sequence>
<gene>
    <name evidence="2" type="ORF">SAMN05444422_108208</name>
</gene>
<evidence type="ECO:0000313" key="3">
    <source>
        <dbReference type="Proteomes" id="UP000199161"/>
    </source>
</evidence>
<feature type="region of interest" description="Disordered" evidence="1">
    <location>
        <begin position="1"/>
        <end position="56"/>
    </location>
</feature>
<proteinExistence type="predicted"/>
<dbReference type="AlphaFoldDB" id="A0A1I1J9F5"/>
<accession>A0A1I1J9F5</accession>
<reference evidence="3" key="1">
    <citation type="submission" date="2016-10" db="EMBL/GenBank/DDBJ databases">
        <authorList>
            <person name="Varghese N."/>
            <person name="Submissions S."/>
        </authorList>
    </citation>
    <scope>NUCLEOTIDE SEQUENCE [LARGE SCALE GENOMIC DNA]</scope>
    <source>
        <strain evidence="3">DSM 13078</strain>
    </source>
</reference>
<evidence type="ECO:0000256" key="1">
    <source>
        <dbReference type="SAM" id="MobiDB-lite"/>
    </source>
</evidence>
<feature type="compositionally biased region" description="Acidic residues" evidence="1">
    <location>
        <begin position="25"/>
        <end position="37"/>
    </location>
</feature>
<evidence type="ECO:0000313" key="2">
    <source>
        <dbReference type="EMBL" id="SFC45239.1"/>
    </source>
</evidence>